<keyword evidence="1" id="KW-0732">Signal</keyword>
<keyword evidence="3" id="KW-1185">Reference proteome</keyword>
<proteinExistence type="predicted"/>
<dbReference type="AlphaFoldDB" id="A0A8J3GAB0"/>
<dbReference type="RefSeq" id="WP_189566064.1">
    <property type="nucleotide sequence ID" value="NZ_BMXF01000004.1"/>
</dbReference>
<gene>
    <name evidence="2" type="ORF">GCM10007390_37180</name>
</gene>
<evidence type="ECO:0000256" key="1">
    <source>
        <dbReference type="SAM" id="SignalP"/>
    </source>
</evidence>
<name>A0A8J3GAB0_9BACT</name>
<evidence type="ECO:0000313" key="3">
    <source>
        <dbReference type="Proteomes" id="UP000598271"/>
    </source>
</evidence>
<sequence>MHNLYFYLLFFLAGTASPLFAQTDSVGSLSAEKRESYIQNATHYRMEENYGQAIQQLDSILSVNPVDGQILLFRGDLMLQSRRFSEAVSTYQKLLPLKYEPTVSQINLSYALFMNHKPAKALTVARSAWKGNPENSSAVVNYFNAMLWNRDTRKAATFLNEQKSLLSPDQLLVLKARLHTTSGDYTQGLMYYDSLVDQHANKYYFQEYAEVLLGKKENEEAVAIMEKGDTLFSENDKNSFLAKVRATQLQQAGTEFVYFKDIGQNIRIENSLWWLQSADRTYQWGARAGISEITSGSEQKTSAYFGQVTLNTRWSKAWTGQGELRFQSITPKGQPSFVGITGRALLQYQPNDRRMVGFTYSSDILNYTASLLGKNVHSNNFGYTTHLMLNGNNGFFSQGSFGMLNDQNQRLQFFGSLYHLFRTEPTLKGGLNFSALHFRDNSIETYFAPNQYLSTEIFADFTTSLPHLAKWYFQMQAAGGMQKIETAEWNPAYRVQGELSYRTLHFETSIKYQNSNVAASTGAGYKFDWLTLKLVWKW</sequence>
<dbReference type="InterPro" id="IPR011990">
    <property type="entry name" value="TPR-like_helical_dom_sf"/>
</dbReference>
<dbReference type="EMBL" id="BMXF01000004">
    <property type="protein sequence ID" value="GHB79646.1"/>
    <property type="molecule type" value="Genomic_DNA"/>
</dbReference>
<feature type="signal peptide" evidence="1">
    <location>
        <begin position="1"/>
        <end position="21"/>
    </location>
</feature>
<dbReference type="SUPFAM" id="SSF48452">
    <property type="entry name" value="TPR-like"/>
    <property type="match status" value="1"/>
</dbReference>
<evidence type="ECO:0000313" key="2">
    <source>
        <dbReference type="EMBL" id="GHB79646.1"/>
    </source>
</evidence>
<accession>A0A8J3GAB0</accession>
<protein>
    <submittedName>
        <fullName evidence="2">Uncharacterized protein</fullName>
    </submittedName>
</protein>
<feature type="chain" id="PRO_5035194319" evidence="1">
    <location>
        <begin position="22"/>
        <end position="538"/>
    </location>
</feature>
<comment type="caution">
    <text evidence="2">The sequence shown here is derived from an EMBL/GenBank/DDBJ whole genome shotgun (WGS) entry which is preliminary data.</text>
</comment>
<dbReference type="Gene3D" id="1.25.40.10">
    <property type="entry name" value="Tetratricopeptide repeat domain"/>
    <property type="match status" value="1"/>
</dbReference>
<reference evidence="2 3" key="1">
    <citation type="journal article" date="2014" name="Int. J. Syst. Evol. Microbiol.">
        <title>Complete genome sequence of Corynebacterium casei LMG S-19264T (=DSM 44701T), isolated from a smear-ripened cheese.</title>
        <authorList>
            <consortium name="US DOE Joint Genome Institute (JGI-PGF)"/>
            <person name="Walter F."/>
            <person name="Albersmeier A."/>
            <person name="Kalinowski J."/>
            <person name="Ruckert C."/>
        </authorList>
    </citation>
    <scope>NUCLEOTIDE SEQUENCE [LARGE SCALE GENOMIC DNA]</scope>
    <source>
        <strain evidence="2 3">KCTC 12866</strain>
    </source>
</reference>
<organism evidence="2 3">
    <name type="scientific">Persicitalea jodogahamensis</name>
    <dbReference type="NCBI Taxonomy" id="402147"/>
    <lineage>
        <taxon>Bacteria</taxon>
        <taxon>Pseudomonadati</taxon>
        <taxon>Bacteroidota</taxon>
        <taxon>Cytophagia</taxon>
        <taxon>Cytophagales</taxon>
        <taxon>Spirosomataceae</taxon>
        <taxon>Persicitalea</taxon>
    </lineage>
</organism>
<dbReference type="Proteomes" id="UP000598271">
    <property type="component" value="Unassembled WGS sequence"/>
</dbReference>